<evidence type="ECO:0000256" key="4">
    <source>
        <dbReference type="ARBA" id="ARBA00022679"/>
    </source>
</evidence>
<evidence type="ECO:0000313" key="10">
    <source>
        <dbReference type="EMBL" id="MDQ0531240.1"/>
    </source>
</evidence>
<keyword evidence="11" id="KW-1185">Reference proteome</keyword>
<organism evidence="10 11">
    <name type="scientific">Azospirillum picis</name>
    <dbReference type="NCBI Taxonomy" id="488438"/>
    <lineage>
        <taxon>Bacteria</taxon>
        <taxon>Pseudomonadati</taxon>
        <taxon>Pseudomonadota</taxon>
        <taxon>Alphaproteobacteria</taxon>
        <taxon>Rhodospirillales</taxon>
        <taxon>Azospirillaceae</taxon>
        <taxon>Azospirillum</taxon>
    </lineage>
</organism>
<feature type="transmembrane region" description="Helical" evidence="9">
    <location>
        <begin position="172"/>
        <end position="190"/>
    </location>
</feature>
<dbReference type="Proteomes" id="UP001244552">
    <property type="component" value="Unassembled WGS sequence"/>
</dbReference>
<reference evidence="10 11" key="1">
    <citation type="submission" date="2023-07" db="EMBL/GenBank/DDBJ databases">
        <title>Genomic Encyclopedia of Type Strains, Phase IV (KMG-IV): sequencing the most valuable type-strain genomes for metagenomic binning, comparative biology and taxonomic classification.</title>
        <authorList>
            <person name="Goeker M."/>
        </authorList>
    </citation>
    <scope>NUCLEOTIDE SEQUENCE [LARGE SCALE GENOMIC DNA]</scope>
    <source>
        <strain evidence="10 11">DSM 19922</strain>
    </source>
</reference>
<feature type="transmembrane region" description="Helical" evidence="9">
    <location>
        <begin position="197"/>
        <end position="215"/>
    </location>
</feature>
<feature type="transmembrane region" description="Helical" evidence="9">
    <location>
        <begin position="434"/>
        <end position="452"/>
    </location>
</feature>
<protein>
    <submittedName>
        <fullName evidence="10">4-amino-4-deoxy-L-arabinose transferase-like glycosyltransferase</fullName>
    </submittedName>
</protein>
<sequence length="564" mass="59630">MSAYPAMTPDRPTVSSRRPDLSRPGPSRPVASRLDRIAAAPWWLLCLGLAGAMALSVLLLGFRLPYWVHADQDLVLAYHGLLFGDGLPQEYFDHPGYGYFLVIDLWYRLLHAVGLLPVASLSALPPGSDAAATAEAWQRLVQAGRALSVLLTAAFAVTYATLLRGLLGDRRVALLAGVLLAFGVGLTAQGRQMRTDLLSAGFVVLALLLVLRAVRPPAGRDCGGASLLLLALGGLLVGLAMVTKVQAVFLAMGIPVAALLFGRRETGPAAGSAAGGWGMAALLSLAAVAAAVPAFGLIAAGLAGWGRAVYPYTPVGGGLSGGGYQTVVAGWVLVGVLVHGAVHRVPAARLAAGAAAVLLGLALGLLALDLRWNEQNAIAVANFVEHMFVFSSWRHGAALQGQGQVVGEGTLALLLAGIGRTLAIRTIVLHPDNIPQTIIVEWFALAGALVLWRRGRRRAAVQALFLLLVAWGLEALFSLRGFQRAYAAYTDPLAVLSAAWVLARMPELLDRPRPRRWILAGVALVVVAAHAWPLIETRRLPNPATHCDWIPIYMPKVAPFPFCR</sequence>
<evidence type="ECO:0000256" key="9">
    <source>
        <dbReference type="SAM" id="Phobius"/>
    </source>
</evidence>
<evidence type="ECO:0000256" key="8">
    <source>
        <dbReference type="SAM" id="MobiDB-lite"/>
    </source>
</evidence>
<evidence type="ECO:0000256" key="1">
    <source>
        <dbReference type="ARBA" id="ARBA00004651"/>
    </source>
</evidence>
<feature type="transmembrane region" description="Helical" evidence="9">
    <location>
        <begin position="227"/>
        <end position="260"/>
    </location>
</feature>
<keyword evidence="2" id="KW-1003">Cell membrane</keyword>
<dbReference type="InterPro" id="IPR050297">
    <property type="entry name" value="LipidA_mod_glycosyltrf_83"/>
</dbReference>
<name>A0ABU0MCS4_9PROT</name>
<evidence type="ECO:0000256" key="5">
    <source>
        <dbReference type="ARBA" id="ARBA00022692"/>
    </source>
</evidence>
<feature type="transmembrane region" description="Helical" evidence="9">
    <location>
        <begin position="350"/>
        <end position="370"/>
    </location>
</feature>
<evidence type="ECO:0000256" key="3">
    <source>
        <dbReference type="ARBA" id="ARBA00022676"/>
    </source>
</evidence>
<feature type="transmembrane region" description="Helical" evidence="9">
    <location>
        <begin position="146"/>
        <end position="166"/>
    </location>
</feature>
<feature type="transmembrane region" description="Helical" evidence="9">
    <location>
        <begin position="323"/>
        <end position="343"/>
    </location>
</feature>
<evidence type="ECO:0000256" key="6">
    <source>
        <dbReference type="ARBA" id="ARBA00022989"/>
    </source>
</evidence>
<keyword evidence="3" id="KW-0328">Glycosyltransferase</keyword>
<evidence type="ECO:0000256" key="7">
    <source>
        <dbReference type="ARBA" id="ARBA00023136"/>
    </source>
</evidence>
<feature type="transmembrane region" description="Helical" evidence="9">
    <location>
        <begin position="459"/>
        <end position="479"/>
    </location>
</feature>
<comment type="caution">
    <text evidence="10">The sequence shown here is derived from an EMBL/GenBank/DDBJ whole genome shotgun (WGS) entry which is preliminary data.</text>
</comment>
<evidence type="ECO:0000256" key="2">
    <source>
        <dbReference type="ARBA" id="ARBA00022475"/>
    </source>
</evidence>
<dbReference type="RefSeq" id="WP_307353625.1">
    <property type="nucleotide sequence ID" value="NZ_JAGINO010000001.1"/>
</dbReference>
<comment type="subcellular location">
    <subcellularLocation>
        <location evidence="1">Cell membrane</location>
        <topology evidence="1">Multi-pass membrane protein</topology>
    </subcellularLocation>
</comment>
<accession>A0ABU0MCS4</accession>
<evidence type="ECO:0000313" key="11">
    <source>
        <dbReference type="Proteomes" id="UP001244552"/>
    </source>
</evidence>
<feature type="transmembrane region" description="Helical" evidence="9">
    <location>
        <begin position="42"/>
        <end position="62"/>
    </location>
</feature>
<gene>
    <name evidence="10" type="ORF">QO018_000072</name>
</gene>
<dbReference type="EMBL" id="JAUSVU010000001">
    <property type="protein sequence ID" value="MDQ0531240.1"/>
    <property type="molecule type" value="Genomic_DNA"/>
</dbReference>
<feature type="transmembrane region" description="Helical" evidence="9">
    <location>
        <begin position="281"/>
        <end position="303"/>
    </location>
</feature>
<feature type="region of interest" description="Disordered" evidence="8">
    <location>
        <begin position="1"/>
        <end position="29"/>
    </location>
</feature>
<dbReference type="PANTHER" id="PTHR33908:SF11">
    <property type="entry name" value="MEMBRANE PROTEIN"/>
    <property type="match status" value="1"/>
</dbReference>
<keyword evidence="5 9" id="KW-0812">Transmembrane</keyword>
<dbReference type="PANTHER" id="PTHR33908">
    <property type="entry name" value="MANNOSYLTRANSFERASE YKCB-RELATED"/>
    <property type="match status" value="1"/>
</dbReference>
<keyword evidence="6 9" id="KW-1133">Transmembrane helix</keyword>
<keyword evidence="4" id="KW-0808">Transferase</keyword>
<keyword evidence="7 9" id="KW-0472">Membrane</keyword>
<feature type="transmembrane region" description="Helical" evidence="9">
    <location>
        <begin position="517"/>
        <end position="535"/>
    </location>
</feature>
<feature type="transmembrane region" description="Helical" evidence="9">
    <location>
        <begin position="485"/>
        <end position="505"/>
    </location>
</feature>
<proteinExistence type="predicted"/>